<reference evidence="2" key="1">
    <citation type="journal article" date="2019" name="Int. J. Syst. Evol. Microbiol.">
        <title>The Global Catalogue of Microorganisms (GCM) 10K type strain sequencing project: providing services to taxonomists for standard genome sequencing and annotation.</title>
        <authorList>
            <consortium name="The Broad Institute Genomics Platform"/>
            <consortium name="The Broad Institute Genome Sequencing Center for Infectious Disease"/>
            <person name="Wu L."/>
            <person name="Ma J."/>
        </authorList>
    </citation>
    <scope>NUCLEOTIDE SEQUENCE [LARGE SCALE GENOMIC DNA]</scope>
    <source>
        <strain evidence="2">ICMP 19515</strain>
    </source>
</reference>
<accession>A0ABV7MNR7</accession>
<dbReference type="RefSeq" id="WP_378979675.1">
    <property type="nucleotide sequence ID" value="NZ_JBHRVD010000001.1"/>
</dbReference>
<organism evidence="1 2">
    <name type="scientific">Mesorhizobium cantuariense</name>
    <dbReference type="NCBI Taxonomy" id="1300275"/>
    <lineage>
        <taxon>Bacteria</taxon>
        <taxon>Pseudomonadati</taxon>
        <taxon>Pseudomonadota</taxon>
        <taxon>Alphaproteobacteria</taxon>
        <taxon>Hyphomicrobiales</taxon>
        <taxon>Phyllobacteriaceae</taxon>
        <taxon>Mesorhizobium</taxon>
    </lineage>
</organism>
<comment type="caution">
    <text evidence="1">The sequence shown here is derived from an EMBL/GenBank/DDBJ whole genome shotgun (WGS) entry which is preliminary data.</text>
</comment>
<dbReference type="EMBL" id="JBHRVD010000001">
    <property type="protein sequence ID" value="MFC3323218.1"/>
    <property type="molecule type" value="Genomic_DNA"/>
</dbReference>
<evidence type="ECO:0000313" key="1">
    <source>
        <dbReference type="EMBL" id="MFC3323218.1"/>
    </source>
</evidence>
<name>A0ABV7MNR7_9HYPH</name>
<protein>
    <submittedName>
        <fullName evidence="1">Uncharacterized protein</fullName>
    </submittedName>
</protein>
<evidence type="ECO:0000313" key="2">
    <source>
        <dbReference type="Proteomes" id="UP001595648"/>
    </source>
</evidence>
<gene>
    <name evidence="1" type="ORF">ACFOJ9_15725</name>
</gene>
<keyword evidence="2" id="KW-1185">Reference proteome</keyword>
<sequence>MTELGKVFHHHAAGAYATLPRWYIFVSPRGIDGSLTTLLQNPSRIGKALLEAWDKHCRTRITARNPVELTSEIRASIEGYDFTAVECLTAPKLVKDPAALPALVQVLGLPPGEAPEGESHWSGTLGGPVATKTNEPFAIESRDVARPQMSLEHIEGCGLGAARGLAYIAHVVDMKVDEFAEGFQARYTGLSRRLTAIDLALGFGCPASCVVSAQEGLADVATFATDLDTPGTGRELCVGGHFFVCAPCALRDRNVAKRVVFWRKFVCTRQVLTI</sequence>
<proteinExistence type="predicted"/>
<dbReference type="Proteomes" id="UP001595648">
    <property type="component" value="Unassembled WGS sequence"/>
</dbReference>